<evidence type="ECO:0000313" key="3">
    <source>
        <dbReference type="Proteomes" id="UP001290101"/>
    </source>
</evidence>
<accession>A0ABU5JN87</accession>
<protein>
    <submittedName>
        <fullName evidence="2">CHAT domain-containing protein</fullName>
    </submittedName>
</protein>
<dbReference type="Gene3D" id="1.25.40.10">
    <property type="entry name" value="Tetratricopeptide repeat domain"/>
    <property type="match status" value="2"/>
</dbReference>
<dbReference type="SUPFAM" id="SSF48208">
    <property type="entry name" value="Six-hairpin glycosidases"/>
    <property type="match status" value="1"/>
</dbReference>
<proteinExistence type="predicted"/>
<name>A0ABU5JN87_9ACTN</name>
<dbReference type="SUPFAM" id="SSF81901">
    <property type="entry name" value="HCP-like"/>
    <property type="match status" value="1"/>
</dbReference>
<gene>
    <name evidence="2" type="ORF">U2F25_32060</name>
</gene>
<keyword evidence="3" id="KW-1185">Reference proteome</keyword>
<evidence type="ECO:0000259" key="1">
    <source>
        <dbReference type="Pfam" id="PF12770"/>
    </source>
</evidence>
<comment type="caution">
    <text evidence="2">The sequence shown here is derived from an EMBL/GenBank/DDBJ whole genome shotgun (WGS) entry which is preliminary data.</text>
</comment>
<dbReference type="InterPro" id="IPR024983">
    <property type="entry name" value="CHAT_dom"/>
</dbReference>
<dbReference type="InterPro" id="IPR008928">
    <property type="entry name" value="6-hairpin_glycosidase_sf"/>
</dbReference>
<feature type="domain" description="CHAT" evidence="1">
    <location>
        <begin position="712"/>
        <end position="982"/>
    </location>
</feature>
<dbReference type="Pfam" id="PF12770">
    <property type="entry name" value="CHAT"/>
    <property type="match status" value="1"/>
</dbReference>
<reference evidence="2 3" key="1">
    <citation type="submission" date="2023-12" db="EMBL/GenBank/DDBJ databases">
        <title>Micromonospora sp. nov., isolated from Atacama Desert.</title>
        <authorList>
            <person name="Carro L."/>
            <person name="Golinska P."/>
            <person name="Klenk H.-P."/>
            <person name="Goodfellow M."/>
        </authorList>
    </citation>
    <scope>NUCLEOTIDE SEQUENCE [LARGE SCALE GENOMIC DNA]</scope>
    <source>
        <strain evidence="2 3">4G53</strain>
    </source>
</reference>
<dbReference type="RefSeq" id="WP_322443555.1">
    <property type="nucleotide sequence ID" value="NZ_JAXOTQ010000059.1"/>
</dbReference>
<sequence>MRDSEASYVLTRQLVQQARQEGDVDGLRRAVHALAALVDLGAAPPAHVATVGTAWYWLFEATGDPAPMRAAEHAYRKALDRAAGSAPPIWRSHLGMCLLRVSERMGRRGVLEEALQLLRSAAGDLGADAPGYFEAQANLGLGLLRTMEHTSRLDLLPGAVAAHRAAADAVPGRPDAAAQILSNLANTLMYAWDHTGGRKHLTEALEAARAAVALVPPDHPAVPGCLAALGRVLTALAQVTGDQKPLLEAVHRLHSCLRDVPSNDPDRPLWLSWFATACRVLFTRTGDVAALDEAIGARREAAWLLPDDHPDVPAYRGNLAIALRNRYDALADTAALDESVRLLRDVVAQSAPDDPEHSRHQADLANALHRRGVSTADPDVLDEAAELLRTAAGTTVLGRPERLMHLANLGSVLLSAATLTPAAAGLSRAIAVLSEAVGAAGPEDPELAEALLNLGRAHELGHQRTGERDAQEEAARAYERLVSTRAAPAQSRALAAQALGHLRLRAGDSREALDGFTRAIDLLDLVAWLGLRRDDQERLLGRFPALATTAAACAIELGDLDTAVEVLERGRGVMVAQALGATAGTDHVRRRVPELADRLDALHRLLESGEREGSATAWSRQSIVLERDAVLAEIRATDQLSDFLRAPRVAALRAGLGDRTVVIVNVAPQRCDALVLTSTATTCLVPLPGLTVGDVTRHASDLAEITDEGLLETLAWLWDAVTGPVLARCAQIGVPVRLWWMPTGPLSFLPVHAAGHHRAGEGTSRSAVHQVISSYATTLRSLEPGAPRLVRSPLTVAVPQSDDDLALPGARREADIVARHLGDATVAVAADEATRRRVLDLLAEADWAHFACHATTDLARPSDSHLSLHDGPLRVRDLFALRNATTRTRALAYLSACSTARGGPGLPDENIHLASALQWAGFSDVIATFWPMPDAVAVRAADRAYAHMRDTTPARALQATVSELYDRYPERPTAWAAHLHLGADHSARFG</sequence>
<dbReference type="EMBL" id="JAXOTQ010000059">
    <property type="protein sequence ID" value="MDZ5494036.1"/>
    <property type="molecule type" value="Genomic_DNA"/>
</dbReference>
<dbReference type="Proteomes" id="UP001290101">
    <property type="component" value="Unassembled WGS sequence"/>
</dbReference>
<dbReference type="InterPro" id="IPR011990">
    <property type="entry name" value="TPR-like_helical_dom_sf"/>
</dbReference>
<organism evidence="2 3">
    <name type="scientific">Micromonospora sicca</name>
    <dbReference type="NCBI Taxonomy" id="2202420"/>
    <lineage>
        <taxon>Bacteria</taxon>
        <taxon>Bacillati</taxon>
        <taxon>Actinomycetota</taxon>
        <taxon>Actinomycetes</taxon>
        <taxon>Micromonosporales</taxon>
        <taxon>Micromonosporaceae</taxon>
        <taxon>Micromonospora</taxon>
    </lineage>
</organism>
<evidence type="ECO:0000313" key="2">
    <source>
        <dbReference type="EMBL" id="MDZ5494036.1"/>
    </source>
</evidence>